<dbReference type="InterPro" id="IPR013144">
    <property type="entry name" value="CRA_dom"/>
</dbReference>
<dbReference type="OrthoDB" id="25503at2759"/>
<name>A0A6A6TR56_9PLEO</name>
<gene>
    <name evidence="5" type="ORF">K491DRAFT_617348</name>
</gene>
<organism evidence="5 6">
    <name type="scientific">Lophiostoma macrostomum CBS 122681</name>
    <dbReference type="NCBI Taxonomy" id="1314788"/>
    <lineage>
        <taxon>Eukaryota</taxon>
        <taxon>Fungi</taxon>
        <taxon>Dikarya</taxon>
        <taxon>Ascomycota</taxon>
        <taxon>Pezizomycotina</taxon>
        <taxon>Dothideomycetes</taxon>
        <taxon>Pleosporomycetidae</taxon>
        <taxon>Pleosporales</taxon>
        <taxon>Lophiostomataceae</taxon>
        <taxon>Lophiostoma</taxon>
    </lineage>
</organism>
<dbReference type="PROSITE" id="PS50896">
    <property type="entry name" value="LISH"/>
    <property type="match status" value="1"/>
</dbReference>
<keyword evidence="6" id="KW-1185">Reference proteome</keyword>
<feature type="compositionally biased region" description="Basic and acidic residues" evidence="2">
    <location>
        <begin position="118"/>
        <end position="131"/>
    </location>
</feature>
<proteinExistence type="predicted"/>
<dbReference type="SMART" id="SM00668">
    <property type="entry name" value="CTLH"/>
    <property type="match status" value="1"/>
</dbReference>
<dbReference type="Proteomes" id="UP000799324">
    <property type="component" value="Unassembled WGS sequence"/>
</dbReference>
<dbReference type="InterPro" id="IPR006595">
    <property type="entry name" value="CTLH_C"/>
</dbReference>
<dbReference type="PANTHER" id="PTHR12864">
    <property type="entry name" value="RAN BINDING PROTEIN 9-RELATED"/>
    <property type="match status" value="1"/>
</dbReference>
<feature type="region of interest" description="Disordered" evidence="2">
    <location>
        <begin position="118"/>
        <end position="144"/>
    </location>
</feature>
<dbReference type="Pfam" id="PF00622">
    <property type="entry name" value="SPRY"/>
    <property type="match status" value="1"/>
</dbReference>
<reference evidence="5" key="1">
    <citation type="journal article" date="2020" name="Stud. Mycol.">
        <title>101 Dothideomycetes genomes: a test case for predicting lifestyles and emergence of pathogens.</title>
        <authorList>
            <person name="Haridas S."/>
            <person name="Albert R."/>
            <person name="Binder M."/>
            <person name="Bloem J."/>
            <person name="Labutti K."/>
            <person name="Salamov A."/>
            <person name="Andreopoulos B."/>
            <person name="Baker S."/>
            <person name="Barry K."/>
            <person name="Bills G."/>
            <person name="Bluhm B."/>
            <person name="Cannon C."/>
            <person name="Castanera R."/>
            <person name="Culley D."/>
            <person name="Daum C."/>
            <person name="Ezra D."/>
            <person name="Gonzalez J."/>
            <person name="Henrissat B."/>
            <person name="Kuo A."/>
            <person name="Liang C."/>
            <person name="Lipzen A."/>
            <person name="Lutzoni F."/>
            <person name="Magnuson J."/>
            <person name="Mondo S."/>
            <person name="Nolan M."/>
            <person name="Ohm R."/>
            <person name="Pangilinan J."/>
            <person name="Park H.-J."/>
            <person name="Ramirez L."/>
            <person name="Alfaro M."/>
            <person name="Sun H."/>
            <person name="Tritt A."/>
            <person name="Yoshinaga Y."/>
            <person name="Zwiers L.-H."/>
            <person name="Turgeon B."/>
            <person name="Goodwin S."/>
            <person name="Spatafora J."/>
            <person name="Crous P."/>
            <person name="Grigoriev I."/>
        </authorList>
    </citation>
    <scope>NUCLEOTIDE SEQUENCE</scope>
    <source>
        <strain evidence="5">CBS 122681</strain>
    </source>
</reference>
<dbReference type="InterPro" id="IPR050618">
    <property type="entry name" value="Ubq-SigPath_Reg"/>
</dbReference>
<dbReference type="SMART" id="SM00757">
    <property type="entry name" value="CRA"/>
    <property type="match status" value="1"/>
</dbReference>
<feature type="domain" description="B30.2/SPRY" evidence="3">
    <location>
        <begin position="159"/>
        <end position="351"/>
    </location>
</feature>
<feature type="compositionally biased region" description="Polar residues" evidence="2">
    <location>
        <begin position="499"/>
        <end position="517"/>
    </location>
</feature>
<feature type="compositionally biased region" description="Low complexity" evidence="2">
    <location>
        <begin position="132"/>
        <end position="144"/>
    </location>
</feature>
<feature type="region of interest" description="Disordered" evidence="2">
    <location>
        <begin position="1"/>
        <end position="76"/>
    </location>
</feature>
<dbReference type="InterPro" id="IPR006594">
    <property type="entry name" value="LisH"/>
</dbReference>
<evidence type="ECO:0000259" key="4">
    <source>
        <dbReference type="PROSITE" id="PS50897"/>
    </source>
</evidence>
<feature type="domain" description="CTLH" evidence="4">
    <location>
        <begin position="441"/>
        <end position="498"/>
    </location>
</feature>
<evidence type="ECO:0000256" key="1">
    <source>
        <dbReference type="ARBA" id="ARBA00002343"/>
    </source>
</evidence>
<dbReference type="PROSITE" id="PS50897">
    <property type="entry name" value="CTLH"/>
    <property type="match status" value="1"/>
</dbReference>
<sequence>MFRRSSYASVAAGNSGQSQNSGPARSGAFSHLAASNPGVGPPSAHPSTHHARHLSRSLDADGHPHGSMSSSWRQGQGHAPYSGTFGYAAGMPHDGASPLFFVPSYLRGSKHAERLEEAHKKRLAAQREYRSNHSSNAGSLSTSSSSVNLHKLGASHRGMAHDIVERAPPFVDDQSAAPWPTRWNEGDKYIQLELEEYGRQAKFSGSQKTHDEAASVRADYPMPRQCGIYYYEVTVVSKGKDGRMIGVGFSGPKVALTRIPGWEPESYAYHGDDGQCFSNTTSGKPYGPKFGTLDVIGCGINFRTGTAFFTKNGHFLGTAFRDLKTDKSYYPTIGMKKPGETLKANFGQEPFAFDIDKMVKAEKAAIHVEIARSRTVYRIEKDKPPVEETAFIHSLVGQYLAHDGYVETARAFGEEVIEEARALTNDGDADLSYVEADEDIDAINRQKIRAAILEGDIDKALKHTNAYYPSVLRENENIYFKLRCRKFIEMIRRTNELSAQLQQAVPTPPSKRSTASNGDGDEYGFEMELDDHLNAHHNGGQQRDWEMGIHRADTMDTEDRLSLDLDTEDMEARLNKLTQETISYGQVLKQEFQHDPRREVKRALEDTFALIAYENVGESSLAPLLERGGRVPVAEELNGAILVSLGKSSSAALERLVQQTEALVGELADDGGPGAFINVGRDFLQ</sequence>
<dbReference type="InterPro" id="IPR003877">
    <property type="entry name" value="SPRY_dom"/>
</dbReference>
<dbReference type="Pfam" id="PF10607">
    <property type="entry name" value="CTLH"/>
    <property type="match status" value="1"/>
</dbReference>
<evidence type="ECO:0000313" key="6">
    <source>
        <dbReference type="Proteomes" id="UP000799324"/>
    </source>
</evidence>
<dbReference type="InterPro" id="IPR001870">
    <property type="entry name" value="B30.2/SPRY"/>
</dbReference>
<comment type="function">
    <text evidence="1">Involved in the proteasome-dependent degradation of fructose-1,6-bisphosphatase.</text>
</comment>
<dbReference type="Gene3D" id="2.60.120.920">
    <property type="match status" value="1"/>
</dbReference>
<dbReference type="PROSITE" id="PS50188">
    <property type="entry name" value="B302_SPRY"/>
    <property type="match status" value="1"/>
</dbReference>
<feature type="compositionally biased region" description="Polar residues" evidence="2">
    <location>
        <begin position="1"/>
        <end position="23"/>
    </location>
</feature>
<dbReference type="InterPro" id="IPR024964">
    <property type="entry name" value="CTLH/CRA"/>
</dbReference>
<dbReference type="SUPFAM" id="SSF49899">
    <property type="entry name" value="Concanavalin A-like lectins/glucanases"/>
    <property type="match status" value="1"/>
</dbReference>
<dbReference type="InterPro" id="IPR043136">
    <property type="entry name" value="B30.2/SPRY_sf"/>
</dbReference>
<accession>A0A6A6TR56</accession>
<evidence type="ECO:0000313" key="5">
    <source>
        <dbReference type="EMBL" id="KAF2662525.1"/>
    </source>
</evidence>
<dbReference type="SMART" id="SM00449">
    <property type="entry name" value="SPRY"/>
    <property type="match status" value="1"/>
</dbReference>
<dbReference type="InterPro" id="IPR013320">
    <property type="entry name" value="ConA-like_dom_sf"/>
</dbReference>
<feature type="region of interest" description="Disordered" evidence="2">
    <location>
        <begin position="499"/>
        <end position="525"/>
    </location>
</feature>
<evidence type="ECO:0000256" key="2">
    <source>
        <dbReference type="SAM" id="MobiDB-lite"/>
    </source>
</evidence>
<protein>
    <submittedName>
        <fullName evidence="5">Ran-binding protein-like protein</fullName>
    </submittedName>
</protein>
<dbReference type="EMBL" id="MU004289">
    <property type="protein sequence ID" value="KAF2662525.1"/>
    <property type="molecule type" value="Genomic_DNA"/>
</dbReference>
<evidence type="ECO:0000259" key="3">
    <source>
        <dbReference type="PROSITE" id="PS50188"/>
    </source>
</evidence>
<dbReference type="AlphaFoldDB" id="A0A6A6TR56"/>
<dbReference type="CDD" id="cd12909">
    <property type="entry name" value="SPRY_RanBP9_10"/>
    <property type="match status" value="1"/>
</dbReference>
<dbReference type="InterPro" id="IPR035782">
    <property type="entry name" value="SPRY_RanBP9/10"/>
</dbReference>